<evidence type="ECO:0000256" key="7">
    <source>
        <dbReference type="ARBA" id="ARBA00023136"/>
    </source>
</evidence>
<comment type="similarity">
    <text evidence="2">Belongs to the ABC transporter superfamily.</text>
</comment>
<dbReference type="GO" id="GO:0005524">
    <property type="term" value="F:ATP binding"/>
    <property type="evidence" value="ECO:0007669"/>
    <property type="project" value="UniProtKB-KW"/>
</dbReference>
<dbReference type="GO" id="GO:0055085">
    <property type="term" value="P:transmembrane transport"/>
    <property type="evidence" value="ECO:0007669"/>
    <property type="project" value="UniProtKB-ARBA"/>
</dbReference>
<dbReference type="GO" id="GO:0005886">
    <property type="term" value="C:plasma membrane"/>
    <property type="evidence" value="ECO:0007669"/>
    <property type="project" value="UniProtKB-SubCell"/>
</dbReference>
<keyword evidence="10" id="KW-1185">Reference proteome</keyword>
<dbReference type="FunFam" id="3.40.50.300:FF:000016">
    <property type="entry name" value="Oligopeptide ABC transporter ATP-binding component"/>
    <property type="match status" value="1"/>
</dbReference>
<dbReference type="SMART" id="SM00382">
    <property type="entry name" value="AAA"/>
    <property type="match status" value="1"/>
</dbReference>
<keyword evidence="7" id="KW-0472">Membrane</keyword>
<dbReference type="InterPro" id="IPR017871">
    <property type="entry name" value="ABC_transporter-like_CS"/>
</dbReference>
<dbReference type="Proteomes" id="UP000233293">
    <property type="component" value="Unassembled WGS sequence"/>
</dbReference>
<gene>
    <name evidence="9" type="primary">dppD</name>
    <name evidence="9" type="ORF">CWS72_24775</name>
</gene>
<organism evidence="9 10">
    <name type="scientific">Telmatospirillum siberiense</name>
    <dbReference type="NCBI Taxonomy" id="382514"/>
    <lineage>
        <taxon>Bacteria</taxon>
        <taxon>Pseudomonadati</taxon>
        <taxon>Pseudomonadota</taxon>
        <taxon>Alphaproteobacteria</taxon>
        <taxon>Rhodospirillales</taxon>
        <taxon>Rhodospirillaceae</taxon>
        <taxon>Telmatospirillum</taxon>
    </lineage>
</organism>
<evidence type="ECO:0000256" key="2">
    <source>
        <dbReference type="ARBA" id="ARBA00005417"/>
    </source>
</evidence>
<evidence type="ECO:0000256" key="4">
    <source>
        <dbReference type="ARBA" id="ARBA00022475"/>
    </source>
</evidence>
<dbReference type="AlphaFoldDB" id="A0A2N3PN27"/>
<dbReference type="RefSeq" id="WP_101253341.1">
    <property type="nucleotide sequence ID" value="NZ_PIUM01000043.1"/>
</dbReference>
<evidence type="ECO:0000259" key="8">
    <source>
        <dbReference type="PROSITE" id="PS50893"/>
    </source>
</evidence>
<dbReference type="InterPro" id="IPR003593">
    <property type="entry name" value="AAA+_ATPase"/>
</dbReference>
<dbReference type="SUPFAM" id="SSF52540">
    <property type="entry name" value="P-loop containing nucleoside triphosphate hydrolases"/>
    <property type="match status" value="1"/>
</dbReference>
<dbReference type="InterPro" id="IPR050388">
    <property type="entry name" value="ABC_Ni/Peptide_Import"/>
</dbReference>
<evidence type="ECO:0000256" key="1">
    <source>
        <dbReference type="ARBA" id="ARBA00004417"/>
    </source>
</evidence>
<comment type="subcellular location">
    <subcellularLocation>
        <location evidence="1">Cell inner membrane</location>
        <topology evidence="1">Peripheral membrane protein</topology>
    </subcellularLocation>
</comment>
<dbReference type="InterPro" id="IPR027417">
    <property type="entry name" value="P-loop_NTPase"/>
</dbReference>
<evidence type="ECO:0000256" key="5">
    <source>
        <dbReference type="ARBA" id="ARBA00022741"/>
    </source>
</evidence>
<evidence type="ECO:0000256" key="6">
    <source>
        <dbReference type="ARBA" id="ARBA00022840"/>
    </source>
</evidence>
<dbReference type="PANTHER" id="PTHR43297">
    <property type="entry name" value="OLIGOPEPTIDE TRANSPORT ATP-BINDING PROTEIN APPD"/>
    <property type="match status" value="1"/>
</dbReference>
<dbReference type="PANTHER" id="PTHR43297:SF2">
    <property type="entry name" value="DIPEPTIDE TRANSPORT ATP-BINDING PROTEIN DPPD"/>
    <property type="match status" value="1"/>
</dbReference>
<dbReference type="Pfam" id="PF08352">
    <property type="entry name" value="oligo_HPY"/>
    <property type="match status" value="1"/>
</dbReference>
<feature type="domain" description="ABC transporter" evidence="8">
    <location>
        <begin position="22"/>
        <end position="269"/>
    </location>
</feature>
<dbReference type="EMBL" id="PIUM01000043">
    <property type="protein sequence ID" value="PKU21809.1"/>
    <property type="molecule type" value="Genomic_DNA"/>
</dbReference>
<keyword evidence="5" id="KW-0547">Nucleotide-binding</keyword>
<dbReference type="Pfam" id="PF00005">
    <property type="entry name" value="ABC_tran"/>
    <property type="match status" value="1"/>
</dbReference>
<keyword evidence="4" id="KW-1003">Cell membrane</keyword>
<keyword evidence="6 9" id="KW-0067">ATP-binding</keyword>
<dbReference type="NCBIfam" id="TIGR01727">
    <property type="entry name" value="oligo_HPY"/>
    <property type="match status" value="1"/>
</dbReference>
<dbReference type="PROSITE" id="PS00211">
    <property type="entry name" value="ABC_TRANSPORTER_1"/>
    <property type="match status" value="1"/>
</dbReference>
<dbReference type="PROSITE" id="PS50893">
    <property type="entry name" value="ABC_TRANSPORTER_2"/>
    <property type="match status" value="1"/>
</dbReference>
<comment type="caution">
    <text evidence="9">The sequence shown here is derived from an EMBL/GenBank/DDBJ whole genome shotgun (WGS) entry which is preliminary data.</text>
</comment>
<evidence type="ECO:0000256" key="3">
    <source>
        <dbReference type="ARBA" id="ARBA00022448"/>
    </source>
</evidence>
<dbReference type="Gene3D" id="3.40.50.300">
    <property type="entry name" value="P-loop containing nucleotide triphosphate hydrolases"/>
    <property type="match status" value="1"/>
</dbReference>
<name>A0A2N3PN27_9PROT</name>
<dbReference type="CDD" id="cd03257">
    <property type="entry name" value="ABC_NikE_OppD_transporters"/>
    <property type="match status" value="1"/>
</dbReference>
<dbReference type="OrthoDB" id="37801at2"/>
<evidence type="ECO:0000313" key="10">
    <source>
        <dbReference type="Proteomes" id="UP000233293"/>
    </source>
</evidence>
<dbReference type="InterPro" id="IPR003439">
    <property type="entry name" value="ABC_transporter-like_ATP-bd"/>
</dbReference>
<keyword evidence="3" id="KW-0813">Transport</keyword>
<evidence type="ECO:0000313" key="9">
    <source>
        <dbReference type="EMBL" id="PKU21809.1"/>
    </source>
</evidence>
<sequence length="341" mass="36431">MTAADVTLSQACGQAEDTVLAVEGLSIGFGSSPVDLVDDVSFRVGRGRTLAIVGESGCGKSITSLALMGLLPSPPARIAHRSARFLGRDPLTLGQRAFADLRGDRMAMIFQEPMTSLNPVFTVGQQIIEGVLRHKDVGWNEARARAVAMLARVRIAGAERRLGAYPHELSGGMRQRVMIAMALVNQPDLLIADEPTTALDVTIQAQILSLIEELQATTGTAVLLITHDLGVVAETAHDVIVMYAGRVVESGPVEALFSDPQHPYTIGLMGAMPSMGRREGRLLSIPGAVPPPSRFPAGCRFATRCPFADDRCHAQKPPMVEAGPGHAVRCWKAPLEEYLPS</sequence>
<dbReference type="GO" id="GO:0015833">
    <property type="term" value="P:peptide transport"/>
    <property type="evidence" value="ECO:0007669"/>
    <property type="project" value="InterPro"/>
</dbReference>
<protein>
    <submittedName>
        <fullName evidence="9">Dipeptide ABC transporter ATP-binding protein DppD</fullName>
    </submittedName>
</protein>
<reference evidence="10" key="1">
    <citation type="submission" date="2017-12" db="EMBL/GenBank/DDBJ databases">
        <title>Draft genome sequence of Telmatospirillum siberiense 26-4b1T, an acidotolerant peatland alphaproteobacterium potentially involved in sulfur cycling.</title>
        <authorList>
            <person name="Hausmann B."/>
            <person name="Pjevac P."/>
            <person name="Schreck K."/>
            <person name="Herbold C.W."/>
            <person name="Daims H."/>
            <person name="Wagner M."/>
            <person name="Pester M."/>
            <person name="Loy A."/>
        </authorList>
    </citation>
    <scope>NUCLEOTIDE SEQUENCE [LARGE SCALE GENOMIC DNA]</scope>
    <source>
        <strain evidence="10">26-4b1</strain>
    </source>
</reference>
<dbReference type="InterPro" id="IPR013563">
    <property type="entry name" value="Oligopep_ABC_C"/>
</dbReference>
<dbReference type="GO" id="GO:0016887">
    <property type="term" value="F:ATP hydrolysis activity"/>
    <property type="evidence" value="ECO:0007669"/>
    <property type="project" value="InterPro"/>
</dbReference>
<accession>A0A2N3PN27</accession>
<proteinExistence type="inferred from homology"/>